<sequence>MKCMKFLFVAILVLVLSACAGSPVDSEPEPAADKEVDWSKYSARGMIDWEYSRSS</sequence>
<evidence type="ECO:0000313" key="2">
    <source>
        <dbReference type="EMBL" id="GAA5497031.1"/>
    </source>
</evidence>
<evidence type="ECO:0000256" key="1">
    <source>
        <dbReference type="SAM" id="SignalP"/>
    </source>
</evidence>
<protein>
    <submittedName>
        <fullName evidence="2">Uncharacterized protein</fullName>
    </submittedName>
</protein>
<feature type="signal peptide" evidence="1">
    <location>
        <begin position="1"/>
        <end position="20"/>
    </location>
</feature>
<name>A0ABP9V7J6_9BACT</name>
<comment type="caution">
    <text evidence="2">The sequence shown here is derived from an EMBL/GenBank/DDBJ whole genome shotgun (WGS) entry which is preliminary data.</text>
</comment>
<feature type="chain" id="PRO_5045121016" evidence="1">
    <location>
        <begin position="21"/>
        <end position="55"/>
    </location>
</feature>
<dbReference type="EMBL" id="BAABRL010000011">
    <property type="protein sequence ID" value="GAA5497031.1"/>
    <property type="molecule type" value="Genomic_DNA"/>
</dbReference>
<reference evidence="2 3" key="1">
    <citation type="submission" date="2024-02" db="EMBL/GenBank/DDBJ databases">
        <title>Rubritalea halochordaticola NBRC 107102.</title>
        <authorList>
            <person name="Ichikawa N."/>
            <person name="Katano-Makiyama Y."/>
            <person name="Hidaka K."/>
        </authorList>
    </citation>
    <scope>NUCLEOTIDE SEQUENCE [LARGE SCALE GENOMIC DNA]</scope>
    <source>
        <strain evidence="2 3">NBRC 107102</strain>
    </source>
</reference>
<organism evidence="2 3">
    <name type="scientific">Rubritalea halochordaticola</name>
    <dbReference type="NCBI Taxonomy" id="714537"/>
    <lineage>
        <taxon>Bacteria</taxon>
        <taxon>Pseudomonadati</taxon>
        <taxon>Verrucomicrobiota</taxon>
        <taxon>Verrucomicrobiia</taxon>
        <taxon>Verrucomicrobiales</taxon>
        <taxon>Rubritaleaceae</taxon>
        <taxon>Rubritalea</taxon>
    </lineage>
</organism>
<dbReference type="PROSITE" id="PS51257">
    <property type="entry name" value="PROKAR_LIPOPROTEIN"/>
    <property type="match status" value="1"/>
</dbReference>
<accession>A0ABP9V7J6</accession>
<keyword evidence="1" id="KW-0732">Signal</keyword>
<keyword evidence="3" id="KW-1185">Reference proteome</keyword>
<gene>
    <name evidence="2" type="ORF">Rhal01_03219</name>
</gene>
<proteinExistence type="predicted"/>
<evidence type="ECO:0000313" key="3">
    <source>
        <dbReference type="Proteomes" id="UP001424741"/>
    </source>
</evidence>
<dbReference type="Proteomes" id="UP001424741">
    <property type="component" value="Unassembled WGS sequence"/>
</dbReference>